<feature type="domain" description="DR2241 4Fe-4S iron-sulfur cluster binding" evidence="2">
    <location>
        <begin position="135"/>
        <end position="212"/>
    </location>
</feature>
<evidence type="ECO:0000313" key="5">
    <source>
        <dbReference type="Proteomes" id="UP001149411"/>
    </source>
</evidence>
<feature type="region of interest" description="Disordered" evidence="1">
    <location>
        <begin position="55"/>
        <end position="74"/>
    </location>
</feature>
<reference evidence="4" key="1">
    <citation type="submission" date="2022-09" db="EMBL/GenBank/DDBJ databases">
        <title>Haloadaptaus new haloarchaeum isolated from saline soil.</title>
        <authorList>
            <person name="Duran-Viseras A."/>
            <person name="Sanchez-Porro C."/>
            <person name="Ventosa A."/>
        </authorList>
    </citation>
    <scope>NUCLEOTIDE SEQUENCE</scope>
    <source>
        <strain evidence="4">F3-133</strain>
    </source>
</reference>
<dbReference type="Pfam" id="PF18009">
    <property type="entry name" value="Fer4_23"/>
    <property type="match status" value="1"/>
</dbReference>
<dbReference type="InterPro" id="IPR041181">
    <property type="entry name" value="DR2241_middle"/>
</dbReference>
<dbReference type="EMBL" id="RKLV01000005">
    <property type="protein sequence ID" value="MCX2818988.1"/>
    <property type="molecule type" value="Genomic_DNA"/>
</dbReference>
<dbReference type="Gene3D" id="3.30.70.2320">
    <property type="match status" value="1"/>
</dbReference>
<evidence type="ECO:0000259" key="3">
    <source>
        <dbReference type="Pfam" id="PF18069"/>
    </source>
</evidence>
<dbReference type="InterPro" id="IPR041346">
    <property type="entry name" value="DR2241_Fer4"/>
</dbReference>
<dbReference type="RefSeq" id="WP_266086856.1">
    <property type="nucleotide sequence ID" value="NZ_RKLV01000005.1"/>
</dbReference>
<evidence type="ECO:0000259" key="2">
    <source>
        <dbReference type="Pfam" id="PF18009"/>
    </source>
</evidence>
<dbReference type="AlphaFoldDB" id="A0A9Q4C3X9"/>
<feature type="region of interest" description="Disordered" evidence="1">
    <location>
        <begin position="216"/>
        <end position="264"/>
    </location>
</feature>
<proteinExistence type="predicted"/>
<feature type="compositionally biased region" description="Basic and acidic residues" evidence="1">
    <location>
        <begin position="234"/>
        <end position="264"/>
    </location>
</feature>
<dbReference type="Gene3D" id="3.30.1360.190">
    <property type="match status" value="1"/>
</dbReference>
<protein>
    <submittedName>
        <fullName evidence="4">DR2241 family protein</fullName>
    </submittedName>
</protein>
<feature type="domain" description="DR2241 stabilising" evidence="3">
    <location>
        <begin position="36"/>
        <end position="131"/>
    </location>
</feature>
<evidence type="ECO:0000313" key="4">
    <source>
        <dbReference type="EMBL" id="MCX2818988.1"/>
    </source>
</evidence>
<evidence type="ECO:0000256" key="1">
    <source>
        <dbReference type="SAM" id="MobiDB-lite"/>
    </source>
</evidence>
<organism evidence="4 5">
    <name type="scientific">Halorutilus salinus</name>
    <dbReference type="NCBI Taxonomy" id="2487751"/>
    <lineage>
        <taxon>Archaea</taxon>
        <taxon>Methanobacteriati</taxon>
        <taxon>Methanobacteriota</taxon>
        <taxon>Stenosarchaea group</taxon>
        <taxon>Halobacteria</taxon>
        <taxon>Halorutilales</taxon>
        <taxon>Halorutilaceae</taxon>
        <taxon>Halorutilus</taxon>
    </lineage>
</organism>
<comment type="caution">
    <text evidence="4">The sequence shown here is derived from an EMBL/GenBank/DDBJ whole genome shotgun (WGS) entry which is preliminary data.</text>
</comment>
<keyword evidence="5" id="KW-1185">Reference proteome</keyword>
<gene>
    <name evidence="4" type="ORF">EGH25_06440</name>
</gene>
<accession>A0A9Q4C3X9</accession>
<sequence length="264" mass="29599">MTDTATVCPDAGIRSDATGWFVDWLEDGECTEETPAGKRRSWGELSLTAHNSGYDVRHTEDTGVPAEELEDNEDPMEAREIAKFDDEGGYRPMNGETTLPTGWVFPSLDPDALTEVVGQVYPASLENRYLELNDALDVIHWDETSERQTGIYADVDELTGEPLRCATEAFCASRCVKRREWEASEDERIDSESEGEFPCREACSLFVVGAREFVNQERGETEGQEAALGTPPEEEPRRGELGDPANEYRKRYTASRQKEGEDVR</sequence>
<name>A0A9Q4C3X9_9EURY</name>
<dbReference type="Pfam" id="PF18069">
    <property type="entry name" value="DR2241"/>
    <property type="match status" value="1"/>
</dbReference>
<dbReference type="Proteomes" id="UP001149411">
    <property type="component" value="Unassembled WGS sequence"/>
</dbReference>